<evidence type="ECO:0000313" key="5">
    <source>
        <dbReference type="Proteomes" id="UP000178122"/>
    </source>
</evidence>
<comment type="caution">
    <text evidence="4">The sequence shown here is derived from an EMBL/GenBank/DDBJ whole genome shotgun (WGS) entry which is preliminary data.</text>
</comment>
<dbReference type="CDD" id="cd06779">
    <property type="entry name" value="cpPDZ_Deg_HtrA-like"/>
    <property type="match status" value="1"/>
</dbReference>
<organism evidence="4 5">
    <name type="scientific">Candidatus Buchananbacteria bacterium RIFCSPLOWO2_01_FULL_40_23b</name>
    <dbReference type="NCBI Taxonomy" id="1797544"/>
    <lineage>
        <taxon>Bacteria</taxon>
        <taxon>Candidatus Buchananiibacteriota</taxon>
    </lineage>
</organism>
<reference evidence="4 5" key="1">
    <citation type="journal article" date="2016" name="Nat. Commun.">
        <title>Thousands of microbial genomes shed light on interconnected biogeochemical processes in an aquifer system.</title>
        <authorList>
            <person name="Anantharaman K."/>
            <person name="Brown C.T."/>
            <person name="Hug L.A."/>
            <person name="Sharon I."/>
            <person name="Castelle C.J."/>
            <person name="Probst A.J."/>
            <person name="Thomas B.C."/>
            <person name="Singh A."/>
            <person name="Wilkins M.J."/>
            <person name="Karaoz U."/>
            <person name="Brodie E.L."/>
            <person name="Williams K.H."/>
            <person name="Hubbard S.S."/>
            <person name="Banfield J.F."/>
        </authorList>
    </citation>
    <scope>NUCLEOTIDE SEQUENCE [LARGE SCALE GENOMIC DNA]</scope>
</reference>
<dbReference type="SUPFAM" id="SSF50156">
    <property type="entry name" value="PDZ domain-like"/>
    <property type="match status" value="1"/>
</dbReference>
<dbReference type="Pfam" id="PF13180">
    <property type="entry name" value="PDZ_2"/>
    <property type="match status" value="1"/>
</dbReference>
<feature type="transmembrane region" description="Helical" evidence="2">
    <location>
        <begin position="12"/>
        <end position="35"/>
    </location>
</feature>
<dbReference type="PANTHER" id="PTHR22939">
    <property type="entry name" value="SERINE PROTEASE FAMILY S1C HTRA-RELATED"/>
    <property type="match status" value="1"/>
</dbReference>
<keyword evidence="2" id="KW-0472">Membrane</keyword>
<dbReference type="InterPro" id="IPR036034">
    <property type="entry name" value="PDZ_sf"/>
</dbReference>
<dbReference type="EMBL" id="MHIN01000001">
    <property type="protein sequence ID" value="OGY56044.1"/>
    <property type="molecule type" value="Genomic_DNA"/>
</dbReference>
<dbReference type="Gene3D" id="2.30.42.10">
    <property type="match status" value="1"/>
</dbReference>
<proteinExistence type="inferred from homology"/>
<dbReference type="InterPro" id="IPR009003">
    <property type="entry name" value="Peptidase_S1_PA"/>
</dbReference>
<accession>A0A1G1YUP9</accession>
<keyword evidence="2" id="KW-1133">Transmembrane helix</keyword>
<protein>
    <recommendedName>
        <fullName evidence="3">PDZ domain-containing protein</fullName>
    </recommendedName>
</protein>
<evidence type="ECO:0000256" key="1">
    <source>
        <dbReference type="ARBA" id="ARBA00010541"/>
    </source>
</evidence>
<dbReference type="AlphaFoldDB" id="A0A1G1YUP9"/>
<dbReference type="Pfam" id="PF13365">
    <property type="entry name" value="Trypsin_2"/>
    <property type="match status" value="1"/>
</dbReference>
<evidence type="ECO:0000259" key="3">
    <source>
        <dbReference type="Pfam" id="PF13180"/>
    </source>
</evidence>
<gene>
    <name evidence="4" type="ORF">A2912_03515</name>
</gene>
<name>A0A1G1YUP9_9BACT</name>
<comment type="similarity">
    <text evidence="1">Belongs to the peptidase S1C family.</text>
</comment>
<dbReference type="Gene3D" id="2.40.10.120">
    <property type="match status" value="1"/>
</dbReference>
<dbReference type="InterPro" id="IPR001478">
    <property type="entry name" value="PDZ"/>
</dbReference>
<dbReference type="Proteomes" id="UP000178122">
    <property type="component" value="Unassembled WGS sequence"/>
</dbReference>
<evidence type="ECO:0000313" key="4">
    <source>
        <dbReference type="EMBL" id="OGY56044.1"/>
    </source>
</evidence>
<dbReference type="SUPFAM" id="SSF50494">
    <property type="entry name" value="Trypsin-like serine proteases"/>
    <property type="match status" value="1"/>
</dbReference>
<dbReference type="PANTHER" id="PTHR22939:SF129">
    <property type="entry name" value="SERINE PROTEASE HTRA2, MITOCHONDRIAL"/>
    <property type="match status" value="1"/>
</dbReference>
<evidence type="ECO:0000256" key="2">
    <source>
        <dbReference type="SAM" id="Phobius"/>
    </source>
</evidence>
<sequence length="381" mass="41964">MMKFFEQKRQQLISEIVILSAIFGFAGGIVGELVADVYLDPWHNSYLTNSAVNSDPTVSELKPVKRIIASDQDFAIYQAVQKISPAILGIYQKKPTTTNVLNQIYLPGSLLGNGIILTNDGWLATVNAAIAGKRADQLTLVHGQKIFPVTKIVSDKISQVIFLKIDANNLPVATLGDSDEILAGQVVVNLNSVNEVKVNSIKNPDYYFISSASSLVLTSEEYGKSILLENLATDGFMGSPLFNLDGEVIGLVNQINQQALISPVNHFRFLLKEVLKNQLVKRPYLGVTYLDLTQTLGLDQALRQNREAGALIYQLVNNSPAQQFGLEKNDIILSVENQTIDQENNLAELIQQYQIGDEINLEILRAGKVINKKVILGQVKD</sequence>
<keyword evidence="2" id="KW-0812">Transmembrane</keyword>
<feature type="domain" description="PDZ" evidence="3">
    <location>
        <begin position="285"/>
        <end position="374"/>
    </location>
</feature>